<organism evidence="2 3">
    <name type="scientific">Vespula vulgaris</name>
    <name type="common">Yellow jacket</name>
    <name type="synonym">Wasp</name>
    <dbReference type="NCBI Taxonomy" id="7454"/>
    <lineage>
        <taxon>Eukaryota</taxon>
        <taxon>Metazoa</taxon>
        <taxon>Ecdysozoa</taxon>
        <taxon>Arthropoda</taxon>
        <taxon>Hexapoda</taxon>
        <taxon>Insecta</taxon>
        <taxon>Pterygota</taxon>
        <taxon>Neoptera</taxon>
        <taxon>Endopterygota</taxon>
        <taxon>Hymenoptera</taxon>
        <taxon>Apocrita</taxon>
        <taxon>Aculeata</taxon>
        <taxon>Vespoidea</taxon>
        <taxon>Vespidae</taxon>
        <taxon>Vespinae</taxon>
        <taxon>Vespula</taxon>
    </lineage>
</organism>
<dbReference type="EMBL" id="JACSEA010000025">
    <property type="protein sequence ID" value="KAF7378551.1"/>
    <property type="molecule type" value="Genomic_DNA"/>
</dbReference>
<evidence type="ECO:0000313" key="3">
    <source>
        <dbReference type="Proteomes" id="UP000614350"/>
    </source>
</evidence>
<feature type="compositionally biased region" description="Basic and acidic residues" evidence="1">
    <location>
        <begin position="141"/>
        <end position="167"/>
    </location>
</feature>
<protein>
    <submittedName>
        <fullName evidence="2">Uncharacterized protein</fullName>
    </submittedName>
</protein>
<feature type="region of interest" description="Disordered" evidence="1">
    <location>
        <begin position="109"/>
        <end position="167"/>
    </location>
</feature>
<sequence length="189" mass="20678">MDERAGLGQNDDAAGGGTKREENETGYGEANSSTKSIRGKPKSFRFILESSPPKSILPPRKSPLLSKRVQDRLKNNSANVKSLTGRRRYLYDVGHIHALRAKEEAKAAAAEGVGNEEGEEEVSGGQARSREWGAKMLLPESGHDRGPWTRGERRIKSRQEKGGRVRGDEKRIAICSGSNIADYHHCAGV</sequence>
<accession>A0A834IZ06</accession>
<reference evidence="2" key="1">
    <citation type="journal article" date="2020" name="G3 (Bethesda)">
        <title>High-Quality Assemblies for Three Invasive Social Wasps from the &lt;i&gt;Vespula&lt;/i&gt; Genus.</title>
        <authorList>
            <person name="Harrop T.W.R."/>
            <person name="Guhlin J."/>
            <person name="McLaughlin G.M."/>
            <person name="Permina E."/>
            <person name="Stockwell P."/>
            <person name="Gilligan J."/>
            <person name="Le Lec M.F."/>
            <person name="Gruber M.A.M."/>
            <person name="Quinn O."/>
            <person name="Lovegrove M."/>
            <person name="Duncan E.J."/>
            <person name="Remnant E.J."/>
            <person name="Van Eeckhoven J."/>
            <person name="Graham B."/>
            <person name="Knapp R.A."/>
            <person name="Langford K.W."/>
            <person name="Kronenberg Z."/>
            <person name="Press M.O."/>
            <person name="Eacker S.M."/>
            <person name="Wilson-Rankin E.E."/>
            <person name="Purcell J."/>
            <person name="Lester P.J."/>
            <person name="Dearden P.K."/>
        </authorList>
    </citation>
    <scope>NUCLEOTIDE SEQUENCE</scope>
    <source>
        <strain evidence="2">Marl-1</strain>
    </source>
</reference>
<name>A0A834IZ06_VESVU</name>
<dbReference type="Proteomes" id="UP000614350">
    <property type="component" value="Unassembled WGS sequence"/>
</dbReference>
<comment type="caution">
    <text evidence="2">The sequence shown here is derived from an EMBL/GenBank/DDBJ whole genome shotgun (WGS) entry which is preliminary data.</text>
</comment>
<evidence type="ECO:0000256" key="1">
    <source>
        <dbReference type="SAM" id="MobiDB-lite"/>
    </source>
</evidence>
<feature type="region of interest" description="Disordered" evidence="1">
    <location>
        <begin position="1"/>
        <end position="80"/>
    </location>
</feature>
<keyword evidence="3" id="KW-1185">Reference proteome</keyword>
<evidence type="ECO:0000313" key="2">
    <source>
        <dbReference type="EMBL" id="KAF7378551.1"/>
    </source>
</evidence>
<proteinExistence type="predicted"/>
<dbReference type="AlphaFoldDB" id="A0A834IZ06"/>
<gene>
    <name evidence="2" type="ORF">HZH66_015338</name>
</gene>